<reference evidence="3 4" key="1">
    <citation type="journal article" date="2015" name="Stand. Genomic Sci.">
        <title>Genomic Encyclopedia of Bacterial and Archaeal Type Strains, Phase III: the genomes of soil and plant-associated and newly described type strains.</title>
        <authorList>
            <person name="Whitman W.B."/>
            <person name="Woyke T."/>
            <person name="Klenk H.P."/>
            <person name="Zhou Y."/>
            <person name="Lilburn T.G."/>
            <person name="Beck B.J."/>
            <person name="De Vos P."/>
            <person name="Vandamme P."/>
            <person name="Eisen J.A."/>
            <person name="Garrity G."/>
            <person name="Hugenholtz P."/>
            <person name="Kyrpides N.C."/>
        </authorList>
    </citation>
    <scope>NUCLEOTIDE SEQUENCE [LARGE SCALE GENOMIC DNA]</scope>
    <source>
        <strain evidence="3 4">VKM Ac-2572</strain>
    </source>
</reference>
<proteinExistence type="predicted"/>
<dbReference type="EMBL" id="SLWN01000015">
    <property type="protein sequence ID" value="TCO18595.1"/>
    <property type="molecule type" value="Genomic_DNA"/>
</dbReference>
<feature type="compositionally biased region" description="Polar residues" evidence="1">
    <location>
        <begin position="268"/>
        <end position="298"/>
    </location>
</feature>
<dbReference type="RefSeq" id="WP_132213676.1">
    <property type="nucleotide sequence ID" value="NZ_SLWN01000015.1"/>
</dbReference>
<dbReference type="OrthoDB" id="3799569at2"/>
<dbReference type="Proteomes" id="UP000294508">
    <property type="component" value="Unassembled WGS sequence"/>
</dbReference>
<gene>
    <name evidence="3" type="ORF">EV652_115139</name>
</gene>
<comment type="caution">
    <text evidence="3">The sequence shown here is derived from an EMBL/GenBank/DDBJ whole genome shotgun (WGS) entry which is preliminary data.</text>
</comment>
<evidence type="ECO:0000313" key="4">
    <source>
        <dbReference type="Proteomes" id="UP000294508"/>
    </source>
</evidence>
<keyword evidence="4" id="KW-1185">Reference proteome</keyword>
<dbReference type="InterPro" id="IPR003870">
    <property type="entry name" value="DUF222"/>
</dbReference>
<dbReference type="Pfam" id="PF02720">
    <property type="entry name" value="DUF222"/>
    <property type="match status" value="1"/>
</dbReference>
<protein>
    <submittedName>
        <fullName evidence="3">Uncharacterized protein DUF222</fullName>
    </submittedName>
</protein>
<feature type="domain" description="DUF222" evidence="2">
    <location>
        <begin position="81"/>
        <end position="298"/>
    </location>
</feature>
<evidence type="ECO:0000313" key="3">
    <source>
        <dbReference type="EMBL" id="TCO18595.1"/>
    </source>
</evidence>
<feature type="compositionally biased region" description="Basic and acidic residues" evidence="1">
    <location>
        <begin position="302"/>
        <end position="321"/>
    </location>
</feature>
<sequence>MFDGDLTPLSTADLLESAAEHRAEANRADARLLEHAQIYADRHHPDLCPVRPGCRASDGRERAVVLGGEGCPEVAEFAVAEFGVMLGISPKVAADYIGTALALRHRFPFTWARVLAGEATPWKACRIVAECSKLSEQAARVVDKRVAGIVDSITPYRLDKIVKAAKFHADPERARAEADEKSRERGVFVGRSNEHGTKTMYIKAPSGAVIRHDATIAGIADALKTFGDTRPVQARRADAVGIIADPRYTEELLHQARQHRLNHPTPPATRTDSTTAPSTAHSPAQDTGTAHGSARSTGTGDGADRSVLADDCRGGIDHDSGSGEEGLLADDWTSDWGEPGPDDEADRDAPHPSAGDLPDPLDVPFTEPVEPFDPRLHVEPDDGEPLDAAAQRALNACLAQIRRQAHTNPSGRLRPGQTEIYVHLTDHTLASGTGVLRAEGIGPLLATQLSELVGHGPYTVKPVIDLNDAISVDAYEIPDRIRERIKLAHPVELFPYGNRETSPTIDLDHIQPYDPLGPPGQTSTANLAPLGRFSHRVKTHGRGWNVRRVDRKTVEWSTPHGFTFHVTPTGTHRVQPPRRAPDSN</sequence>
<evidence type="ECO:0000256" key="1">
    <source>
        <dbReference type="SAM" id="MobiDB-lite"/>
    </source>
</evidence>
<accession>A0A4V2RY99</accession>
<dbReference type="AlphaFoldDB" id="A0A4V2RY99"/>
<organism evidence="3 4">
    <name type="scientific">Kribbella steppae</name>
    <dbReference type="NCBI Taxonomy" id="2512223"/>
    <lineage>
        <taxon>Bacteria</taxon>
        <taxon>Bacillati</taxon>
        <taxon>Actinomycetota</taxon>
        <taxon>Actinomycetes</taxon>
        <taxon>Propionibacteriales</taxon>
        <taxon>Kribbellaceae</taxon>
        <taxon>Kribbella</taxon>
    </lineage>
</organism>
<evidence type="ECO:0000259" key="2">
    <source>
        <dbReference type="Pfam" id="PF02720"/>
    </source>
</evidence>
<name>A0A4V2RY99_9ACTN</name>
<feature type="region of interest" description="Disordered" evidence="1">
    <location>
        <begin position="259"/>
        <end position="367"/>
    </location>
</feature>